<proteinExistence type="predicted"/>
<dbReference type="SMART" id="SM00110">
    <property type="entry name" value="C1Q"/>
    <property type="match status" value="1"/>
</dbReference>
<dbReference type="InterPro" id="IPR001073">
    <property type="entry name" value="C1q_dom"/>
</dbReference>
<dbReference type="Proteomes" id="UP000828390">
    <property type="component" value="Unassembled WGS sequence"/>
</dbReference>
<keyword evidence="3" id="KW-0399">Innate immunity</keyword>
<comment type="caution">
    <text evidence="12">The sequence shown here is derived from an EMBL/GenBank/DDBJ whole genome shotgun (WGS) entry which is preliminary data.</text>
</comment>
<organism evidence="12 13">
    <name type="scientific">Dreissena polymorpha</name>
    <name type="common">Zebra mussel</name>
    <name type="synonym">Mytilus polymorpha</name>
    <dbReference type="NCBI Taxonomy" id="45954"/>
    <lineage>
        <taxon>Eukaryota</taxon>
        <taxon>Metazoa</taxon>
        <taxon>Spiralia</taxon>
        <taxon>Lophotrochozoa</taxon>
        <taxon>Mollusca</taxon>
        <taxon>Bivalvia</taxon>
        <taxon>Autobranchia</taxon>
        <taxon>Heteroconchia</taxon>
        <taxon>Euheterodonta</taxon>
        <taxon>Imparidentia</taxon>
        <taxon>Neoheterodontei</taxon>
        <taxon>Myida</taxon>
        <taxon>Dreissenoidea</taxon>
        <taxon>Dreissenidae</taxon>
        <taxon>Dreissena</taxon>
    </lineage>
</organism>
<evidence type="ECO:0000256" key="5">
    <source>
        <dbReference type="ARBA" id="ARBA00022859"/>
    </source>
</evidence>
<keyword evidence="8" id="KW-0325">Glycoprotein</keyword>
<dbReference type="PANTHER" id="PTHR15427">
    <property type="entry name" value="EMILIN ELASTIN MICROFIBRIL INTERFACE-LOCATED PROTEIN ELASTIN MICROFIBRIL INTERFACER"/>
    <property type="match status" value="1"/>
</dbReference>
<feature type="signal peptide" evidence="10">
    <location>
        <begin position="1"/>
        <end position="22"/>
    </location>
</feature>
<keyword evidence="6" id="KW-0180">Complement pathway</keyword>
<name>A0A9D4G6J4_DREPO</name>
<dbReference type="AlphaFoldDB" id="A0A9D4G6J4"/>
<keyword evidence="7" id="KW-1015">Disulfide bond</keyword>
<keyword evidence="4" id="KW-0677">Repeat</keyword>
<evidence type="ECO:0000313" key="12">
    <source>
        <dbReference type="EMBL" id="KAH3809653.1"/>
    </source>
</evidence>
<evidence type="ECO:0000259" key="11">
    <source>
        <dbReference type="PROSITE" id="PS50871"/>
    </source>
</evidence>
<gene>
    <name evidence="12" type="ORF">DPMN_138028</name>
</gene>
<evidence type="ECO:0000256" key="8">
    <source>
        <dbReference type="ARBA" id="ARBA00023180"/>
    </source>
</evidence>
<keyword evidence="5" id="KW-0391">Immunity</keyword>
<keyword evidence="13" id="KW-1185">Reference proteome</keyword>
<evidence type="ECO:0000256" key="9">
    <source>
        <dbReference type="ARBA" id="ARBA00023278"/>
    </source>
</evidence>
<evidence type="ECO:0000256" key="10">
    <source>
        <dbReference type="SAM" id="SignalP"/>
    </source>
</evidence>
<evidence type="ECO:0000256" key="3">
    <source>
        <dbReference type="ARBA" id="ARBA00022588"/>
    </source>
</evidence>
<evidence type="ECO:0000256" key="2">
    <source>
        <dbReference type="ARBA" id="ARBA00022525"/>
    </source>
</evidence>
<dbReference type="InterPro" id="IPR008983">
    <property type="entry name" value="Tumour_necrosis_fac-like_dom"/>
</dbReference>
<dbReference type="InterPro" id="IPR050392">
    <property type="entry name" value="Collagen/C1q_domain"/>
</dbReference>
<dbReference type="Pfam" id="PF00386">
    <property type="entry name" value="C1q"/>
    <property type="match status" value="1"/>
</dbReference>
<reference evidence="12" key="2">
    <citation type="submission" date="2020-11" db="EMBL/GenBank/DDBJ databases">
        <authorList>
            <person name="McCartney M.A."/>
            <person name="Auch B."/>
            <person name="Kono T."/>
            <person name="Mallez S."/>
            <person name="Becker A."/>
            <person name="Gohl D.M."/>
            <person name="Silverstein K.A.T."/>
            <person name="Koren S."/>
            <person name="Bechman K.B."/>
            <person name="Herman A."/>
            <person name="Abrahante J.E."/>
            <person name="Garbe J."/>
        </authorList>
    </citation>
    <scope>NUCLEOTIDE SEQUENCE</scope>
    <source>
        <strain evidence="12">Duluth1</strain>
        <tissue evidence="12">Whole animal</tissue>
    </source>
</reference>
<accession>A0A9D4G6J4</accession>
<sequence length="164" mass="18780">MGYVKWMVQLVIVFFLFGILKASEPMCLSRFDYDEKIMLKILKLEDALEKFEKNKTDNAAIAFTAHIFEGSPVLFSNVITNIGNLYNQNTGTFTSTVPVLYYFTFHLVKKQSYMSRDSYNGSYGVSNGAYLHLMRRDTVQLVQCSPSNWFESWSSFSGVLIKAN</sequence>
<dbReference type="Gene3D" id="2.60.120.40">
    <property type="match status" value="1"/>
</dbReference>
<evidence type="ECO:0000256" key="1">
    <source>
        <dbReference type="ARBA" id="ARBA00004613"/>
    </source>
</evidence>
<dbReference type="EMBL" id="JAIWYP010000006">
    <property type="protein sequence ID" value="KAH3809653.1"/>
    <property type="molecule type" value="Genomic_DNA"/>
</dbReference>
<evidence type="ECO:0000256" key="7">
    <source>
        <dbReference type="ARBA" id="ARBA00023157"/>
    </source>
</evidence>
<dbReference type="SUPFAM" id="SSF49842">
    <property type="entry name" value="TNF-like"/>
    <property type="match status" value="1"/>
</dbReference>
<feature type="domain" description="C1q" evidence="11">
    <location>
        <begin position="51"/>
        <end position="164"/>
    </location>
</feature>
<feature type="chain" id="PRO_5038890065" description="C1q domain-containing protein" evidence="10">
    <location>
        <begin position="23"/>
        <end position="164"/>
    </location>
</feature>
<evidence type="ECO:0000256" key="6">
    <source>
        <dbReference type="ARBA" id="ARBA00022875"/>
    </source>
</evidence>
<evidence type="ECO:0000256" key="4">
    <source>
        <dbReference type="ARBA" id="ARBA00022737"/>
    </source>
</evidence>
<dbReference type="PANTHER" id="PTHR15427:SF26">
    <property type="entry name" value="COMPLEMENT C1Q SUBCOMPONENT SUBUNIT A"/>
    <property type="match status" value="1"/>
</dbReference>
<keyword evidence="9" id="KW-0379">Hydroxylation</keyword>
<dbReference type="PROSITE" id="PS50871">
    <property type="entry name" value="C1Q"/>
    <property type="match status" value="1"/>
</dbReference>
<comment type="subcellular location">
    <subcellularLocation>
        <location evidence="1">Secreted</location>
    </subcellularLocation>
</comment>
<reference evidence="12" key="1">
    <citation type="journal article" date="2019" name="bioRxiv">
        <title>The Genome of the Zebra Mussel, Dreissena polymorpha: A Resource for Invasive Species Research.</title>
        <authorList>
            <person name="McCartney M.A."/>
            <person name="Auch B."/>
            <person name="Kono T."/>
            <person name="Mallez S."/>
            <person name="Zhang Y."/>
            <person name="Obille A."/>
            <person name="Becker A."/>
            <person name="Abrahante J.E."/>
            <person name="Garbe J."/>
            <person name="Badalamenti J.P."/>
            <person name="Herman A."/>
            <person name="Mangelson H."/>
            <person name="Liachko I."/>
            <person name="Sullivan S."/>
            <person name="Sone E.D."/>
            <person name="Koren S."/>
            <person name="Silverstein K.A.T."/>
            <person name="Beckman K.B."/>
            <person name="Gohl D.M."/>
        </authorList>
    </citation>
    <scope>NUCLEOTIDE SEQUENCE</scope>
    <source>
        <strain evidence="12">Duluth1</strain>
        <tissue evidence="12">Whole animal</tissue>
    </source>
</reference>
<keyword evidence="2" id="KW-0964">Secreted</keyword>
<dbReference type="GO" id="GO:0045087">
    <property type="term" value="P:innate immune response"/>
    <property type="evidence" value="ECO:0007669"/>
    <property type="project" value="UniProtKB-KW"/>
</dbReference>
<evidence type="ECO:0000313" key="13">
    <source>
        <dbReference type="Proteomes" id="UP000828390"/>
    </source>
</evidence>
<dbReference type="GO" id="GO:0005576">
    <property type="term" value="C:extracellular region"/>
    <property type="evidence" value="ECO:0007669"/>
    <property type="project" value="UniProtKB-SubCell"/>
</dbReference>
<keyword evidence="10" id="KW-0732">Signal</keyword>
<dbReference type="GO" id="GO:0005581">
    <property type="term" value="C:collagen trimer"/>
    <property type="evidence" value="ECO:0007669"/>
    <property type="project" value="UniProtKB-KW"/>
</dbReference>
<dbReference type="PRINTS" id="PR00007">
    <property type="entry name" value="COMPLEMNTC1Q"/>
</dbReference>
<protein>
    <recommendedName>
        <fullName evidence="11">C1q domain-containing protein</fullName>
    </recommendedName>
</protein>